<sequence>MTSPDAGTNAGIGTMPLIGIVGDDVPRQLVLAAGAVPRRLFGSWHEPVSAEAAELLGTVDAAAGRILDDLLSGWHDDLAGLLVCHDSQADLRIFYVLRILAQRGRLPFPVHLVDAPRLDSPAARRFVGKQYARLLEFCEQVTGRRADVGSLRRAAEQELALGSALETMRERRRNGGCTGAEALRAYCAAATMSPEEAVAEVSGAGAAVAPGATPVHVTGSNHPDAGLYDALERTGDLVVVGEDHDTGDTAWLGVAVDGTETGEVIDALAAAHLARPAAATGGLAAARAAYTATCAERTHARAAIALVREHDDAPTWDLAHQRLALDRLGVSIVTRTRIRPDEDIAALARESAAEVVAVLASPSVGPSVGPAGGTDS</sequence>
<reference evidence="1 2" key="1">
    <citation type="submission" date="2019-06" db="EMBL/GenBank/DDBJ databases">
        <title>Sequencing the genomes of 1000 actinobacteria strains.</title>
        <authorList>
            <person name="Klenk H.-P."/>
        </authorList>
    </citation>
    <scope>NUCLEOTIDE SEQUENCE [LARGE SCALE GENOMIC DNA]</scope>
    <source>
        <strain evidence="1 2">DSM 25218</strain>
    </source>
</reference>
<dbReference type="EMBL" id="VFOV01000001">
    <property type="protein sequence ID" value="TQL66670.1"/>
    <property type="molecule type" value="Genomic_DNA"/>
</dbReference>
<dbReference type="AlphaFoldDB" id="A0A543A294"/>
<dbReference type="RefSeq" id="WP_141778857.1">
    <property type="nucleotide sequence ID" value="NZ_VFOV01000001.1"/>
</dbReference>
<dbReference type="InterPro" id="IPR010327">
    <property type="entry name" value="FldB/FldC_alpha/beta"/>
</dbReference>
<evidence type="ECO:0000313" key="1">
    <source>
        <dbReference type="EMBL" id="TQL66670.1"/>
    </source>
</evidence>
<dbReference type="Gene3D" id="3.40.50.11900">
    <property type="match status" value="1"/>
</dbReference>
<dbReference type="Proteomes" id="UP000320209">
    <property type="component" value="Unassembled WGS sequence"/>
</dbReference>
<gene>
    <name evidence="1" type="ORF">FB381_0534</name>
</gene>
<evidence type="ECO:0000313" key="2">
    <source>
        <dbReference type="Proteomes" id="UP000320209"/>
    </source>
</evidence>
<proteinExistence type="predicted"/>
<name>A0A543A294_9ACTN</name>
<accession>A0A543A294</accession>
<organism evidence="1 2">
    <name type="scientific">Nocardioides albertanoniae</name>
    <dbReference type="NCBI Taxonomy" id="1175486"/>
    <lineage>
        <taxon>Bacteria</taxon>
        <taxon>Bacillati</taxon>
        <taxon>Actinomycetota</taxon>
        <taxon>Actinomycetes</taxon>
        <taxon>Propionibacteriales</taxon>
        <taxon>Nocardioidaceae</taxon>
        <taxon>Nocardioides</taxon>
    </lineage>
</organism>
<dbReference type="Gene3D" id="3.40.50.11890">
    <property type="match status" value="1"/>
</dbReference>
<dbReference type="Pfam" id="PF06050">
    <property type="entry name" value="HGD-D"/>
    <property type="match status" value="1"/>
</dbReference>
<protein>
    <submittedName>
        <fullName evidence="1">Benzoyl-CoA reductase/2-hydroxyglutaryl-CoA dehydratase subunit BcrC/BadD/HgdB</fullName>
    </submittedName>
</protein>
<keyword evidence="2" id="KW-1185">Reference proteome</keyword>
<comment type="caution">
    <text evidence="1">The sequence shown here is derived from an EMBL/GenBank/DDBJ whole genome shotgun (WGS) entry which is preliminary data.</text>
</comment>
<dbReference type="OrthoDB" id="4578012at2"/>